<keyword evidence="9" id="KW-1185">Reference proteome</keyword>
<evidence type="ECO:0000256" key="2">
    <source>
        <dbReference type="ARBA" id="ARBA00022475"/>
    </source>
</evidence>
<comment type="caution">
    <text evidence="8">The sequence shown here is derived from an EMBL/GenBank/DDBJ whole genome shotgun (WGS) entry which is preliminary data.</text>
</comment>
<keyword evidence="3 6" id="KW-0812">Transmembrane</keyword>
<dbReference type="InterPro" id="IPR032816">
    <property type="entry name" value="VTT_dom"/>
</dbReference>
<dbReference type="GO" id="GO:0005886">
    <property type="term" value="C:plasma membrane"/>
    <property type="evidence" value="ECO:0007669"/>
    <property type="project" value="UniProtKB-SubCell"/>
</dbReference>
<evidence type="ECO:0000256" key="3">
    <source>
        <dbReference type="ARBA" id="ARBA00022692"/>
    </source>
</evidence>
<feature type="transmembrane region" description="Helical" evidence="6">
    <location>
        <begin position="56"/>
        <end position="83"/>
    </location>
</feature>
<evidence type="ECO:0000256" key="4">
    <source>
        <dbReference type="ARBA" id="ARBA00022989"/>
    </source>
</evidence>
<dbReference type="InterPro" id="IPR015414">
    <property type="entry name" value="TMEM64"/>
</dbReference>
<comment type="similarity">
    <text evidence="6">Belongs to the TVP38/TMEM64 family.</text>
</comment>
<feature type="transmembrane region" description="Helical" evidence="6">
    <location>
        <begin position="198"/>
        <end position="218"/>
    </location>
</feature>
<name>A0A426V7D5_9BURK</name>
<reference evidence="8 9" key="1">
    <citation type="submission" date="2018-12" db="EMBL/GenBank/DDBJ databases">
        <title>The whole draft genome of Aquabacterium sp. SJQ9.</title>
        <authorList>
            <person name="Sun L."/>
            <person name="Gao X."/>
            <person name="Chen W."/>
            <person name="Huang K."/>
        </authorList>
    </citation>
    <scope>NUCLEOTIDE SEQUENCE [LARGE SCALE GENOMIC DNA]</scope>
    <source>
        <strain evidence="8 9">SJQ9</strain>
    </source>
</reference>
<organism evidence="8 9">
    <name type="scientific">Aquabacterium soli</name>
    <dbReference type="NCBI Taxonomy" id="2493092"/>
    <lineage>
        <taxon>Bacteria</taxon>
        <taxon>Pseudomonadati</taxon>
        <taxon>Pseudomonadota</taxon>
        <taxon>Betaproteobacteria</taxon>
        <taxon>Burkholderiales</taxon>
        <taxon>Aquabacterium</taxon>
    </lineage>
</organism>
<gene>
    <name evidence="8" type="ORF">EIP75_18850</name>
</gene>
<dbReference type="AlphaFoldDB" id="A0A426V7D5"/>
<dbReference type="OrthoDB" id="8828485at2"/>
<keyword evidence="2 6" id="KW-1003">Cell membrane</keyword>
<evidence type="ECO:0000256" key="5">
    <source>
        <dbReference type="ARBA" id="ARBA00023136"/>
    </source>
</evidence>
<feature type="domain" description="VTT" evidence="7">
    <location>
        <begin position="70"/>
        <end position="187"/>
    </location>
</feature>
<dbReference type="EMBL" id="RSED01000018">
    <property type="protein sequence ID" value="RRS02826.1"/>
    <property type="molecule type" value="Genomic_DNA"/>
</dbReference>
<dbReference type="RefSeq" id="WP_125244833.1">
    <property type="nucleotide sequence ID" value="NZ_RSED01000018.1"/>
</dbReference>
<evidence type="ECO:0000259" key="7">
    <source>
        <dbReference type="Pfam" id="PF09335"/>
    </source>
</evidence>
<feature type="transmembrane region" description="Helical" evidence="6">
    <location>
        <begin position="90"/>
        <end position="115"/>
    </location>
</feature>
<feature type="transmembrane region" description="Helical" evidence="6">
    <location>
        <begin position="135"/>
        <end position="155"/>
    </location>
</feature>
<dbReference type="PANTHER" id="PTHR12677">
    <property type="entry name" value="GOLGI APPARATUS MEMBRANE PROTEIN TVP38-RELATED"/>
    <property type="match status" value="1"/>
</dbReference>
<protein>
    <recommendedName>
        <fullName evidence="6">TVP38/TMEM64 family membrane protein</fullName>
    </recommendedName>
</protein>
<dbReference type="Pfam" id="PF09335">
    <property type="entry name" value="VTT_dom"/>
    <property type="match status" value="1"/>
</dbReference>
<dbReference type="Proteomes" id="UP000269265">
    <property type="component" value="Unassembled WGS sequence"/>
</dbReference>
<keyword evidence="4 6" id="KW-1133">Transmembrane helix</keyword>
<sequence>MPRFVRWARWLLIGLYLALIVGVMLAWRDPDWRPYLEPQALARLGRDLLDMPMGPVLVLLGYVVAVLLAVPVAALITVGALVFGPWPGMAYALVGMVAGATATYGLGRLAGAQWVDSFAADGRVHAVVGAIKRRGLWAVIVIRAVPLAPFIVVNMTAGAFRVRLRDYVLGTFLGLAPGTILISLFMDRLTAALASPDAGTYTALAAVVVGGVLLAWLVRRLLKGKASAAV</sequence>
<accession>A0A426V7D5</accession>
<evidence type="ECO:0000313" key="9">
    <source>
        <dbReference type="Proteomes" id="UP000269265"/>
    </source>
</evidence>
<evidence type="ECO:0000256" key="1">
    <source>
        <dbReference type="ARBA" id="ARBA00004651"/>
    </source>
</evidence>
<keyword evidence="5 6" id="KW-0472">Membrane</keyword>
<feature type="transmembrane region" description="Helical" evidence="6">
    <location>
        <begin position="167"/>
        <end position="186"/>
    </location>
</feature>
<comment type="subcellular location">
    <subcellularLocation>
        <location evidence="1 6">Cell membrane</location>
        <topology evidence="1 6">Multi-pass membrane protein</topology>
    </subcellularLocation>
</comment>
<evidence type="ECO:0000313" key="8">
    <source>
        <dbReference type="EMBL" id="RRS02826.1"/>
    </source>
</evidence>
<dbReference type="PANTHER" id="PTHR12677:SF59">
    <property type="entry name" value="GOLGI APPARATUS MEMBRANE PROTEIN TVP38-RELATED"/>
    <property type="match status" value="1"/>
</dbReference>
<feature type="transmembrane region" description="Helical" evidence="6">
    <location>
        <begin position="7"/>
        <end position="27"/>
    </location>
</feature>
<proteinExistence type="inferred from homology"/>
<evidence type="ECO:0000256" key="6">
    <source>
        <dbReference type="RuleBase" id="RU366058"/>
    </source>
</evidence>